<comment type="subcellular location">
    <subcellularLocation>
        <location evidence="1">Cell membrane</location>
        <topology evidence="1">Multi-pass membrane protein</topology>
    </subcellularLocation>
</comment>
<evidence type="ECO:0000256" key="5">
    <source>
        <dbReference type="ARBA" id="ARBA00023136"/>
    </source>
</evidence>
<name>A0A0L8AM95_9BACT</name>
<feature type="transmembrane region" description="Helical" evidence="6">
    <location>
        <begin position="504"/>
        <end position="523"/>
    </location>
</feature>
<comment type="caution">
    <text evidence="8">The sequence shown here is derived from an EMBL/GenBank/DDBJ whole genome shotgun (WGS) entry which is preliminary data.</text>
</comment>
<feature type="transmembrane region" description="Helical" evidence="6">
    <location>
        <begin position="359"/>
        <end position="382"/>
    </location>
</feature>
<dbReference type="PANTHER" id="PTHR30572:SF18">
    <property type="entry name" value="ABC-TYPE MACROLIDE FAMILY EXPORT SYSTEM PERMEASE COMPONENT 2"/>
    <property type="match status" value="1"/>
</dbReference>
<feature type="domain" description="ABC3 transporter permease C-terminal" evidence="7">
    <location>
        <begin position="366"/>
        <end position="482"/>
    </location>
</feature>
<feature type="domain" description="ABC3 transporter permease C-terminal" evidence="7">
    <location>
        <begin position="749"/>
        <end position="862"/>
    </location>
</feature>
<gene>
    <name evidence="8" type="ORF">OB69_06850</name>
</gene>
<keyword evidence="9" id="KW-1185">Reference proteome</keyword>
<evidence type="ECO:0000259" key="7">
    <source>
        <dbReference type="Pfam" id="PF02687"/>
    </source>
</evidence>
<evidence type="ECO:0000313" key="8">
    <source>
        <dbReference type="EMBL" id="KOF03588.1"/>
    </source>
</evidence>
<evidence type="ECO:0000256" key="1">
    <source>
        <dbReference type="ARBA" id="ARBA00004651"/>
    </source>
</evidence>
<dbReference type="NCBIfam" id="NF038404">
    <property type="entry name" value="perm_prefix_2"/>
    <property type="match status" value="1"/>
</dbReference>
<keyword evidence="5 6" id="KW-0472">Membrane</keyword>
<feature type="transmembrane region" description="Helical" evidence="6">
    <location>
        <begin position="403"/>
        <end position="424"/>
    </location>
</feature>
<evidence type="ECO:0000256" key="4">
    <source>
        <dbReference type="ARBA" id="ARBA00022989"/>
    </source>
</evidence>
<feature type="transmembrane region" description="Helical" evidence="6">
    <location>
        <begin position="454"/>
        <end position="478"/>
    </location>
</feature>
<dbReference type="InterPro" id="IPR047699">
    <property type="entry name" value="Permease_put_prefix"/>
</dbReference>
<dbReference type="OrthoDB" id="973852at2"/>
<dbReference type="Pfam" id="PF02687">
    <property type="entry name" value="FtsX"/>
    <property type="match status" value="2"/>
</dbReference>
<sequence>MNQKTPRFWTRVLKFFCNESFYEELQGDLEEVFYINIETKGLKKAKTIYRKEVLKMLRPSVIKKPKGFNSKINTSLFKLHFVLTLRNIQRNKVFSLVNILGLGAALTICLFCVNMIYTGFQYDSHHKNADRIYRITTKVESPTSSMHFASSPFALKWKMASIPQVETSTTFLFGLGYSFNVKGEKISTHGYSVDKNFLSVFDFKTVEGDPNDIFDDFSSIIITDKAAKRIFGDESPIGKQNSGGHIVRAVIESPDEKSHLKFDFLHNIEVMESSMSTDEINTRLNRWDSYEHGRFTYFKLAQNSSIKDFNAQLASLNSEMNSSLDDGKQYAMEAQALSNIMFGAELILDFQNVYPKITLILLVVPIIVLISLASFNYTNLSIARAIQRSKEIGIRKITGSSKAHIISQFLLETTIFSLFALVIARLSYQYLSVRFGAYIQEFSALYTSSLNAEIIGWFIAFSLVVGLVAGILPALHFAQVSPLSAMRNQVKNGALSMSTMRKTLVGLQLGVSTFFVLFIALIANQKTQIMNADLGFISEGLITIPIKEVDIDLLTAEFDKIPEITNYSTSSMTPGTGGLARRFITNENYSDTIATAYGVADFKFNSVYKPQLAAGFGFSLEGKNEIIVDDRILKAFQLPLDSAIGSIIHLMQYDIEESLEVVGVLDNYINDGLTSSQMPLIIRNQRDTALTNLITINIATKNMNEALGKIEAGWNAVAQGKDFEPMYVDDAIEEVYAPFFNFMNLLTLAGIAVIVIAVLGQFGMALYNAESRVKEIGIRKVLGATFYSIARLFSIGTLKSLIISGLIAIPLIYLVFREMIVPSFAIQLEISALTLIASLLCLWGIVIGIVTIQTWKTAKANPSESLRSE</sequence>
<organism evidence="8 9">
    <name type="scientific">Roseivirga seohaensis subsp. aquiponti</name>
    <dbReference type="NCBI Taxonomy" id="1566026"/>
    <lineage>
        <taxon>Bacteria</taxon>
        <taxon>Pseudomonadati</taxon>
        <taxon>Bacteroidota</taxon>
        <taxon>Cytophagia</taxon>
        <taxon>Cytophagales</taxon>
        <taxon>Roseivirgaceae</taxon>
        <taxon>Roseivirga</taxon>
    </lineage>
</organism>
<feature type="transmembrane region" description="Helical" evidence="6">
    <location>
        <begin position="93"/>
        <end position="117"/>
    </location>
</feature>
<feature type="transmembrane region" description="Helical" evidence="6">
    <location>
        <begin position="745"/>
        <end position="768"/>
    </location>
</feature>
<evidence type="ECO:0000313" key="9">
    <source>
        <dbReference type="Proteomes" id="UP000036908"/>
    </source>
</evidence>
<keyword evidence="3 6" id="KW-0812">Transmembrane</keyword>
<keyword evidence="2" id="KW-1003">Cell membrane</keyword>
<accession>A0A0L8AM95</accession>
<feature type="transmembrane region" description="Helical" evidence="6">
    <location>
        <begin position="828"/>
        <end position="852"/>
    </location>
</feature>
<dbReference type="AlphaFoldDB" id="A0A0L8AM95"/>
<evidence type="ECO:0000256" key="3">
    <source>
        <dbReference type="ARBA" id="ARBA00022692"/>
    </source>
</evidence>
<dbReference type="Proteomes" id="UP000036908">
    <property type="component" value="Unassembled WGS sequence"/>
</dbReference>
<dbReference type="RefSeq" id="WP_053222955.1">
    <property type="nucleotide sequence ID" value="NZ_JSVA01000007.1"/>
</dbReference>
<dbReference type="GO" id="GO:0022857">
    <property type="term" value="F:transmembrane transporter activity"/>
    <property type="evidence" value="ECO:0007669"/>
    <property type="project" value="TreeGrafter"/>
</dbReference>
<reference evidence="9" key="1">
    <citation type="submission" date="2014-11" db="EMBL/GenBank/DDBJ databases">
        <title>Genome sequencing of Roseivirga sp. D-25.</title>
        <authorList>
            <person name="Selvaratnam C."/>
            <person name="Thevarajoo S."/>
            <person name="Goh K.M."/>
            <person name="Eee R."/>
            <person name="Chan K.-G."/>
            <person name="Chong C.S."/>
        </authorList>
    </citation>
    <scope>NUCLEOTIDE SEQUENCE [LARGE SCALE GENOMIC DNA]</scope>
    <source>
        <strain evidence="9">D-25</strain>
    </source>
</reference>
<evidence type="ECO:0000256" key="2">
    <source>
        <dbReference type="ARBA" id="ARBA00022475"/>
    </source>
</evidence>
<dbReference type="PATRIC" id="fig|1566026.4.peg.3195"/>
<dbReference type="EMBL" id="JSVA01000007">
    <property type="protein sequence ID" value="KOF03588.1"/>
    <property type="molecule type" value="Genomic_DNA"/>
</dbReference>
<dbReference type="InterPro" id="IPR003838">
    <property type="entry name" value="ABC3_permease_C"/>
</dbReference>
<evidence type="ECO:0000256" key="6">
    <source>
        <dbReference type="SAM" id="Phobius"/>
    </source>
</evidence>
<dbReference type="InterPro" id="IPR050250">
    <property type="entry name" value="Macrolide_Exporter_MacB"/>
</dbReference>
<protein>
    <recommendedName>
        <fullName evidence="7">ABC3 transporter permease C-terminal domain-containing protein</fullName>
    </recommendedName>
</protein>
<dbReference type="GO" id="GO:0005886">
    <property type="term" value="C:plasma membrane"/>
    <property type="evidence" value="ECO:0007669"/>
    <property type="project" value="UniProtKB-SubCell"/>
</dbReference>
<dbReference type="PANTHER" id="PTHR30572">
    <property type="entry name" value="MEMBRANE COMPONENT OF TRANSPORTER-RELATED"/>
    <property type="match status" value="1"/>
</dbReference>
<feature type="transmembrane region" description="Helical" evidence="6">
    <location>
        <begin position="789"/>
        <end position="816"/>
    </location>
</feature>
<keyword evidence="4 6" id="KW-1133">Transmembrane helix</keyword>
<proteinExistence type="predicted"/>